<evidence type="ECO:0000313" key="3">
    <source>
        <dbReference type="Proteomes" id="UP001151760"/>
    </source>
</evidence>
<feature type="region of interest" description="Disordered" evidence="1">
    <location>
        <begin position="49"/>
        <end position="150"/>
    </location>
</feature>
<sequence length="316" mass="35236">MPMNHELSITGMRSLSTRYDYCQFDRFHVNYRQCPVPFEDGVRHWVTPSPFDNITGPGEPQSPPPHRLCHDAEPLPAAASPTADSPGYVHESDPEEDDEDPEEDPADYPTDRDDDDEEEEEPSRDDADDEDEDEEEEEEHPAHGDFFPPVHSFNCQAEITLPPRKRLGIDLGPRYKIGESSAVAATRPVGGRRADYGFVSTMVTEIRRRRAEEVGYGIRDIWFRSQTRGYIGMVAPMNLGGVKRVGTLRSGGSGFLRGMGMLHRGDANMADYQSARSTLAKALKLLKGLQTQMVEFQRQHGPAKGPAQPDAQGRLG</sequence>
<protein>
    <submittedName>
        <fullName evidence="2">Uncharacterized protein</fullName>
    </submittedName>
</protein>
<accession>A0ABQ5CRG9</accession>
<dbReference type="Proteomes" id="UP001151760">
    <property type="component" value="Unassembled WGS sequence"/>
</dbReference>
<gene>
    <name evidence="2" type="ORF">Tco_0909788</name>
</gene>
<reference evidence="2" key="1">
    <citation type="journal article" date="2022" name="Int. J. Mol. Sci.">
        <title>Draft Genome of Tanacetum Coccineum: Genomic Comparison of Closely Related Tanacetum-Family Plants.</title>
        <authorList>
            <person name="Yamashiro T."/>
            <person name="Shiraishi A."/>
            <person name="Nakayama K."/>
            <person name="Satake H."/>
        </authorList>
    </citation>
    <scope>NUCLEOTIDE SEQUENCE</scope>
</reference>
<reference evidence="2" key="2">
    <citation type="submission" date="2022-01" db="EMBL/GenBank/DDBJ databases">
        <authorList>
            <person name="Yamashiro T."/>
            <person name="Shiraishi A."/>
            <person name="Satake H."/>
            <person name="Nakayama K."/>
        </authorList>
    </citation>
    <scope>NUCLEOTIDE SEQUENCE</scope>
</reference>
<proteinExistence type="predicted"/>
<evidence type="ECO:0000313" key="2">
    <source>
        <dbReference type="EMBL" id="GJT29513.1"/>
    </source>
</evidence>
<evidence type="ECO:0000256" key="1">
    <source>
        <dbReference type="SAM" id="MobiDB-lite"/>
    </source>
</evidence>
<dbReference type="EMBL" id="BQNB010014549">
    <property type="protein sequence ID" value="GJT29513.1"/>
    <property type="molecule type" value="Genomic_DNA"/>
</dbReference>
<name>A0ABQ5CRG9_9ASTR</name>
<keyword evidence="3" id="KW-1185">Reference proteome</keyword>
<organism evidence="2 3">
    <name type="scientific">Tanacetum coccineum</name>
    <dbReference type="NCBI Taxonomy" id="301880"/>
    <lineage>
        <taxon>Eukaryota</taxon>
        <taxon>Viridiplantae</taxon>
        <taxon>Streptophyta</taxon>
        <taxon>Embryophyta</taxon>
        <taxon>Tracheophyta</taxon>
        <taxon>Spermatophyta</taxon>
        <taxon>Magnoliopsida</taxon>
        <taxon>eudicotyledons</taxon>
        <taxon>Gunneridae</taxon>
        <taxon>Pentapetalae</taxon>
        <taxon>asterids</taxon>
        <taxon>campanulids</taxon>
        <taxon>Asterales</taxon>
        <taxon>Asteraceae</taxon>
        <taxon>Asteroideae</taxon>
        <taxon>Anthemideae</taxon>
        <taxon>Anthemidinae</taxon>
        <taxon>Tanacetum</taxon>
    </lineage>
</organism>
<feature type="compositionally biased region" description="Acidic residues" evidence="1">
    <location>
        <begin position="93"/>
        <end position="139"/>
    </location>
</feature>
<comment type="caution">
    <text evidence="2">The sequence shown here is derived from an EMBL/GenBank/DDBJ whole genome shotgun (WGS) entry which is preliminary data.</text>
</comment>
<feature type="region of interest" description="Disordered" evidence="1">
    <location>
        <begin position="297"/>
        <end position="316"/>
    </location>
</feature>